<keyword evidence="1" id="KW-1133">Transmembrane helix</keyword>
<gene>
    <name evidence="2" type="ORF">X975_14562</name>
</gene>
<organism evidence="2 3">
    <name type="scientific">Stegodyphus mimosarum</name>
    <name type="common">African social velvet spider</name>
    <dbReference type="NCBI Taxonomy" id="407821"/>
    <lineage>
        <taxon>Eukaryota</taxon>
        <taxon>Metazoa</taxon>
        <taxon>Ecdysozoa</taxon>
        <taxon>Arthropoda</taxon>
        <taxon>Chelicerata</taxon>
        <taxon>Arachnida</taxon>
        <taxon>Araneae</taxon>
        <taxon>Araneomorphae</taxon>
        <taxon>Entelegynae</taxon>
        <taxon>Eresoidea</taxon>
        <taxon>Eresidae</taxon>
        <taxon>Stegodyphus</taxon>
    </lineage>
</organism>
<keyword evidence="1" id="KW-0812">Transmembrane</keyword>
<name>A0A087SXL6_STEMI</name>
<evidence type="ECO:0000313" key="3">
    <source>
        <dbReference type="Proteomes" id="UP000054359"/>
    </source>
</evidence>
<dbReference type="Proteomes" id="UP000054359">
    <property type="component" value="Unassembled WGS sequence"/>
</dbReference>
<sequence>MQMDISICKIVDSLYKFHRFYMDFLCKDLCKYHFLLYILLCKYMFLCFSALKTCSSSLHHICILYRYRICLHILLCKYKLLCNPKRHISNLDHNRTLYSNRFYLQNLLCKYMFS</sequence>
<feature type="non-terminal residue" evidence="2">
    <location>
        <position position="114"/>
    </location>
</feature>
<dbReference type="EMBL" id="KK112424">
    <property type="protein sequence ID" value="KFM57605.1"/>
    <property type="molecule type" value="Genomic_DNA"/>
</dbReference>
<feature type="transmembrane region" description="Helical" evidence="1">
    <location>
        <begin position="32"/>
        <end position="51"/>
    </location>
</feature>
<dbReference type="AlphaFoldDB" id="A0A087SXL6"/>
<reference evidence="2 3" key="1">
    <citation type="submission" date="2013-11" db="EMBL/GenBank/DDBJ databases">
        <title>Genome sequencing of Stegodyphus mimosarum.</title>
        <authorList>
            <person name="Bechsgaard J."/>
        </authorList>
    </citation>
    <scope>NUCLEOTIDE SEQUENCE [LARGE SCALE GENOMIC DNA]</scope>
</reference>
<keyword evidence="1" id="KW-0472">Membrane</keyword>
<protein>
    <submittedName>
        <fullName evidence="2">Uncharacterized protein</fullName>
    </submittedName>
</protein>
<accession>A0A087SXL6</accession>
<keyword evidence="3" id="KW-1185">Reference proteome</keyword>
<evidence type="ECO:0000313" key="2">
    <source>
        <dbReference type="EMBL" id="KFM57605.1"/>
    </source>
</evidence>
<evidence type="ECO:0000256" key="1">
    <source>
        <dbReference type="SAM" id="Phobius"/>
    </source>
</evidence>
<proteinExistence type="predicted"/>